<dbReference type="Proteomes" id="UP000626109">
    <property type="component" value="Unassembled WGS sequence"/>
</dbReference>
<comment type="caution">
    <text evidence="2">The sequence shown here is derived from an EMBL/GenBank/DDBJ whole genome shotgun (WGS) entry which is preliminary data.</text>
</comment>
<proteinExistence type="predicted"/>
<evidence type="ECO:0000256" key="1">
    <source>
        <dbReference type="SAM" id="MobiDB-lite"/>
    </source>
</evidence>
<evidence type="ECO:0000313" key="2">
    <source>
        <dbReference type="EMBL" id="CAE8743435.1"/>
    </source>
</evidence>
<feature type="non-terminal residue" evidence="2">
    <location>
        <position position="1"/>
    </location>
</feature>
<dbReference type="AlphaFoldDB" id="A0A813LWA1"/>
<accession>A0A813LWA1</accession>
<name>A0A813LWA1_POLGL</name>
<gene>
    <name evidence="2" type="ORF">PGLA2088_LOCUS51392</name>
</gene>
<organism evidence="2 3">
    <name type="scientific">Polarella glacialis</name>
    <name type="common">Dinoflagellate</name>
    <dbReference type="NCBI Taxonomy" id="89957"/>
    <lineage>
        <taxon>Eukaryota</taxon>
        <taxon>Sar</taxon>
        <taxon>Alveolata</taxon>
        <taxon>Dinophyceae</taxon>
        <taxon>Suessiales</taxon>
        <taxon>Suessiaceae</taxon>
        <taxon>Polarella</taxon>
    </lineage>
</organism>
<sequence length="205" mass="22503">MYQPRRRSLGARLPCQGFAVVPEQLPQVLPVGRRSPSPGSTRLPQLTRPTPPRRLAGMRGAASQEDRQKLPLLWRLSCVRRQPLPAGQPRRLQGGSSTSSWSDWPSSTRVAGPDLEASSREDEDQEALLLAALESGTWADVDEAWSFSHETTSKLLTSSRNLPDWSPGEAFHSPVPLWRSGLVAFSALEAAEEGFNAEAILLQSQ</sequence>
<feature type="region of interest" description="Disordered" evidence="1">
    <location>
        <begin position="85"/>
        <end position="123"/>
    </location>
</feature>
<dbReference type="EMBL" id="CAJNNW010037643">
    <property type="protein sequence ID" value="CAE8743435.1"/>
    <property type="molecule type" value="Genomic_DNA"/>
</dbReference>
<feature type="region of interest" description="Disordered" evidence="1">
    <location>
        <begin position="24"/>
        <end position="64"/>
    </location>
</feature>
<feature type="compositionally biased region" description="Low complexity" evidence="1">
    <location>
        <begin position="96"/>
        <end position="108"/>
    </location>
</feature>
<evidence type="ECO:0000313" key="3">
    <source>
        <dbReference type="Proteomes" id="UP000626109"/>
    </source>
</evidence>
<protein>
    <submittedName>
        <fullName evidence="2">Uncharacterized protein</fullName>
    </submittedName>
</protein>
<reference evidence="2" key="1">
    <citation type="submission" date="2021-02" db="EMBL/GenBank/DDBJ databases">
        <authorList>
            <person name="Dougan E. K."/>
            <person name="Rhodes N."/>
            <person name="Thang M."/>
            <person name="Chan C."/>
        </authorList>
    </citation>
    <scope>NUCLEOTIDE SEQUENCE</scope>
</reference>